<accession>A0A8D0GTN7</accession>
<dbReference type="PANTHER" id="PTHR21274">
    <property type="entry name" value="MECKELIN"/>
    <property type="match status" value="1"/>
</dbReference>
<keyword evidence="1" id="KW-1133">Transmembrane helix</keyword>
<evidence type="ECO:0000313" key="3">
    <source>
        <dbReference type="Proteomes" id="UP000694392"/>
    </source>
</evidence>
<keyword evidence="3" id="KW-1185">Reference proteome</keyword>
<evidence type="ECO:0000313" key="2">
    <source>
        <dbReference type="Ensembl" id="ENSSPUP00000009892.1"/>
    </source>
</evidence>
<dbReference type="GO" id="GO:0036038">
    <property type="term" value="C:MKS complex"/>
    <property type="evidence" value="ECO:0007669"/>
    <property type="project" value="InterPro"/>
</dbReference>
<evidence type="ECO:0008006" key="4">
    <source>
        <dbReference type="Google" id="ProtNLM"/>
    </source>
</evidence>
<evidence type="ECO:0000256" key="1">
    <source>
        <dbReference type="SAM" id="Phobius"/>
    </source>
</evidence>
<dbReference type="Ensembl" id="ENSSPUT00000010541.1">
    <property type="protein sequence ID" value="ENSSPUP00000009892.1"/>
    <property type="gene ID" value="ENSSPUG00000007666.1"/>
</dbReference>
<dbReference type="Pfam" id="PF09773">
    <property type="entry name" value="Meckelin"/>
    <property type="match status" value="1"/>
</dbReference>
<sequence length="268" mass="30057">MTCVCPQGQQHSTAEVVLPPAGGQVETSFIIYVSCAFVLKSLDLLHILITQLTVSIFLIDWEKPKERVVFKGSSGDQRAAPSVSVWRTFLIANEWNEIQTHRKLNPTLQLFAVLLLLEVVGLKNITSRDLNLELHPGADAYLAPGSPILRFGIAASVWLAVGIVQVVFFVGIYERFVEDKIHQFVDLCSLSNVSVFILTHRCYGFYIHGRSVHGHADVDMGTVHSYLRKEEEDLCPLRGLEGNSDIQTFEVLLTDKVQQLYNKIMHPL</sequence>
<keyword evidence="1" id="KW-0472">Membrane</keyword>
<dbReference type="PANTHER" id="PTHR21274:SF1">
    <property type="entry name" value="TRANSMEMBRANE PROTEIN 67"/>
    <property type="match status" value="1"/>
</dbReference>
<feature type="transmembrane region" description="Helical" evidence="1">
    <location>
        <begin position="147"/>
        <end position="173"/>
    </location>
</feature>
<dbReference type="AlphaFoldDB" id="A0A8D0GTN7"/>
<reference evidence="2" key="1">
    <citation type="submission" date="2025-08" db="UniProtKB">
        <authorList>
            <consortium name="Ensembl"/>
        </authorList>
    </citation>
    <scope>IDENTIFICATION</scope>
</reference>
<dbReference type="Proteomes" id="UP000694392">
    <property type="component" value="Unplaced"/>
</dbReference>
<dbReference type="InterPro" id="IPR019170">
    <property type="entry name" value="Meckelin"/>
</dbReference>
<dbReference type="OMA" id="VCTHFKI"/>
<keyword evidence="1" id="KW-0812">Transmembrane</keyword>
<name>A0A8D0GTN7_SPHPU</name>
<dbReference type="GeneTree" id="ENSGT00390000010606"/>
<proteinExistence type="predicted"/>
<dbReference type="GO" id="GO:0060271">
    <property type="term" value="P:cilium assembly"/>
    <property type="evidence" value="ECO:0007669"/>
    <property type="project" value="InterPro"/>
</dbReference>
<reference evidence="2" key="2">
    <citation type="submission" date="2025-09" db="UniProtKB">
        <authorList>
            <consortium name="Ensembl"/>
        </authorList>
    </citation>
    <scope>IDENTIFICATION</scope>
</reference>
<organism evidence="2 3">
    <name type="scientific">Sphenodon punctatus</name>
    <name type="common">Tuatara</name>
    <name type="synonym">Hatteria punctata</name>
    <dbReference type="NCBI Taxonomy" id="8508"/>
    <lineage>
        <taxon>Eukaryota</taxon>
        <taxon>Metazoa</taxon>
        <taxon>Chordata</taxon>
        <taxon>Craniata</taxon>
        <taxon>Vertebrata</taxon>
        <taxon>Euteleostomi</taxon>
        <taxon>Lepidosauria</taxon>
        <taxon>Sphenodontia</taxon>
        <taxon>Sphenodontidae</taxon>
        <taxon>Sphenodon</taxon>
    </lineage>
</organism>
<protein>
    <recommendedName>
        <fullName evidence="4">Meckelin</fullName>
    </recommendedName>
</protein>